<dbReference type="RefSeq" id="XP_033378245.1">
    <property type="nucleotide sequence ID" value="XM_033524682.1"/>
</dbReference>
<dbReference type="OrthoDB" id="340681at2759"/>
<accession>A0A6A5XAN0</accession>
<dbReference type="PANTHER" id="PTHR12069:SF0">
    <property type="entry name" value="DNA-DIRECTED RNA POLYMERASE III SUBUNIT RPC5"/>
    <property type="match status" value="1"/>
</dbReference>
<evidence type="ECO:0000256" key="1">
    <source>
        <dbReference type="SAM" id="MobiDB-lite"/>
    </source>
</evidence>
<feature type="compositionally biased region" description="Acidic residues" evidence="1">
    <location>
        <begin position="54"/>
        <end position="63"/>
    </location>
</feature>
<name>A0A6A5XAN0_9PLEO</name>
<dbReference type="EMBL" id="ML978077">
    <property type="protein sequence ID" value="KAF2009906.1"/>
    <property type="molecule type" value="Genomic_DNA"/>
</dbReference>
<reference evidence="2" key="1">
    <citation type="journal article" date="2020" name="Stud. Mycol.">
        <title>101 Dothideomycetes genomes: a test case for predicting lifestyles and emergence of pathogens.</title>
        <authorList>
            <person name="Haridas S."/>
            <person name="Albert R."/>
            <person name="Binder M."/>
            <person name="Bloem J."/>
            <person name="Labutti K."/>
            <person name="Salamov A."/>
            <person name="Andreopoulos B."/>
            <person name="Baker S."/>
            <person name="Barry K."/>
            <person name="Bills G."/>
            <person name="Bluhm B."/>
            <person name="Cannon C."/>
            <person name="Castanera R."/>
            <person name="Culley D."/>
            <person name="Daum C."/>
            <person name="Ezra D."/>
            <person name="Gonzalez J."/>
            <person name="Henrissat B."/>
            <person name="Kuo A."/>
            <person name="Liang C."/>
            <person name="Lipzen A."/>
            <person name="Lutzoni F."/>
            <person name="Magnuson J."/>
            <person name="Mondo S."/>
            <person name="Nolan M."/>
            <person name="Ohm R."/>
            <person name="Pangilinan J."/>
            <person name="Park H.-J."/>
            <person name="Ramirez L."/>
            <person name="Alfaro M."/>
            <person name="Sun H."/>
            <person name="Tritt A."/>
            <person name="Yoshinaga Y."/>
            <person name="Zwiers L.-H."/>
            <person name="Turgeon B."/>
            <person name="Goodwin S."/>
            <person name="Spatafora J."/>
            <person name="Crous P."/>
            <person name="Grigoriev I."/>
        </authorList>
    </citation>
    <scope>NUCLEOTIDE SEQUENCE</scope>
    <source>
        <strain evidence="2">CBS 175.79</strain>
    </source>
</reference>
<feature type="compositionally biased region" description="Polar residues" evidence="1">
    <location>
        <begin position="23"/>
        <end position="34"/>
    </location>
</feature>
<evidence type="ECO:0000313" key="2">
    <source>
        <dbReference type="EMBL" id="KAF2009906.1"/>
    </source>
</evidence>
<keyword evidence="3" id="KW-1185">Reference proteome</keyword>
<dbReference type="InterPro" id="IPR006886">
    <property type="entry name" value="RNA_pol_III_Rpc5"/>
</dbReference>
<feature type="region of interest" description="Disordered" evidence="1">
    <location>
        <begin position="367"/>
        <end position="413"/>
    </location>
</feature>
<feature type="region of interest" description="Disordered" evidence="1">
    <location>
        <begin position="1"/>
        <end position="63"/>
    </location>
</feature>
<feature type="region of interest" description="Disordered" evidence="1">
    <location>
        <begin position="165"/>
        <end position="190"/>
    </location>
</feature>
<dbReference type="GO" id="GO:0005666">
    <property type="term" value="C:RNA polymerase III complex"/>
    <property type="evidence" value="ECO:0007669"/>
    <property type="project" value="TreeGrafter"/>
</dbReference>
<sequence length="413" mass="46272">MAESSTHPNRTGGEDLLPDVHEQTASASTSQTIDVDSIVGHNDEAHEKEIKDDDNSDTEDPYQDDPIVAEYKMFLVQPKYPTYVLQYIDRPADQPVGEKYGAKVIEMRVKPTTGFFEVDVALDIHHKFDRVKAVRFGEALRKTKALGQQGYGMAVGFGRVMPRPKRRGAAAAEDEEDEDEEGEDGAASAGATIVDDADMDKYVNDFEDANDKGHVLNYITYGGRAQTQEAGKPVYMCGVFRGDECHLHKITGFVRLSTEYHHFDAIDHLDIVDKRKQAGGTTAQAQEPKAVVEQPLTGGPILDEEESFTQFMKRATAEPWERLQYNDQDSPEAWHAFSERMFLHDTENAVKLVSPMTNEQYVESLSAVKGTRQHTLEEDEQDFGPEEEEDESNKKKKHVPSHGDLEHPIVGPF</sequence>
<feature type="compositionally biased region" description="Acidic residues" evidence="1">
    <location>
        <begin position="377"/>
        <end position="391"/>
    </location>
</feature>
<evidence type="ECO:0000313" key="3">
    <source>
        <dbReference type="Proteomes" id="UP000799778"/>
    </source>
</evidence>
<organism evidence="2 3">
    <name type="scientific">Aaosphaeria arxii CBS 175.79</name>
    <dbReference type="NCBI Taxonomy" id="1450172"/>
    <lineage>
        <taxon>Eukaryota</taxon>
        <taxon>Fungi</taxon>
        <taxon>Dikarya</taxon>
        <taxon>Ascomycota</taxon>
        <taxon>Pezizomycotina</taxon>
        <taxon>Dothideomycetes</taxon>
        <taxon>Pleosporomycetidae</taxon>
        <taxon>Pleosporales</taxon>
        <taxon>Pleosporales incertae sedis</taxon>
        <taxon>Aaosphaeria</taxon>
    </lineage>
</organism>
<dbReference type="Proteomes" id="UP000799778">
    <property type="component" value="Unassembled WGS sequence"/>
</dbReference>
<dbReference type="Pfam" id="PF04801">
    <property type="entry name" value="RPC5"/>
    <property type="match status" value="1"/>
</dbReference>
<feature type="compositionally biased region" description="Basic and acidic residues" evidence="1">
    <location>
        <begin position="41"/>
        <end position="53"/>
    </location>
</feature>
<dbReference type="GeneID" id="54282079"/>
<dbReference type="GO" id="GO:0042797">
    <property type="term" value="P:tRNA transcription by RNA polymerase III"/>
    <property type="evidence" value="ECO:0007669"/>
    <property type="project" value="TreeGrafter"/>
</dbReference>
<proteinExistence type="predicted"/>
<feature type="compositionally biased region" description="Acidic residues" evidence="1">
    <location>
        <begin position="172"/>
        <end position="184"/>
    </location>
</feature>
<protein>
    <submittedName>
        <fullName evidence="2">Uncharacterized protein</fullName>
    </submittedName>
</protein>
<gene>
    <name evidence="2" type="ORF">BU24DRAFT_379099</name>
</gene>
<dbReference type="PANTHER" id="PTHR12069">
    <property type="entry name" value="DNA-DIRECTED RNA POLYMERASES III 80 KDA POLYPEPTIDE RNA POLYMERASE III SUBUNIT 5"/>
    <property type="match status" value="1"/>
</dbReference>
<dbReference type="AlphaFoldDB" id="A0A6A5XAN0"/>